<dbReference type="EMBL" id="JX519214">
    <property type="protein sequence ID" value="AGO14332.1"/>
    <property type="molecule type" value="Genomic_RNA"/>
</dbReference>
<evidence type="ECO:0000256" key="2">
    <source>
        <dbReference type="ARBA" id="ARBA00004328"/>
    </source>
</evidence>
<dbReference type="InterPro" id="IPR029053">
    <property type="entry name" value="Viral_coat"/>
</dbReference>
<comment type="similarity">
    <text evidence="3">Belongs to the caliciviridae capsid protein family.</text>
</comment>
<evidence type="ECO:0000256" key="6">
    <source>
        <dbReference type="ARBA" id="ARBA00023060"/>
    </source>
</evidence>
<keyword evidence="5" id="KW-0946">Virion</keyword>
<name>T1RSL7_FCV</name>
<dbReference type="CDD" id="cd00205">
    <property type="entry name" value="rhv_like"/>
    <property type="match status" value="1"/>
</dbReference>
<dbReference type="GO" id="GO:0030430">
    <property type="term" value="C:host cell cytoplasm"/>
    <property type="evidence" value="ECO:0007669"/>
    <property type="project" value="UniProtKB-SubCell"/>
</dbReference>
<evidence type="ECO:0000256" key="5">
    <source>
        <dbReference type="ARBA" id="ARBA00022844"/>
    </source>
</evidence>
<evidence type="ECO:0000256" key="1">
    <source>
        <dbReference type="ARBA" id="ARBA00004192"/>
    </source>
</evidence>
<dbReference type="Pfam" id="PF00915">
    <property type="entry name" value="Calici_coat"/>
    <property type="match status" value="1"/>
</dbReference>
<evidence type="ECO:0000313" key="11">
    <source>
        <dbReference type="Proteomes" id="UP000136535"/>
    </source>
</evidence>
<organism evidence="10 11">
    <name type="scientific">Feline calicivirus</name>
    <name type="common">FCV</name>
    <dbReference type="NCBI Taxonomy" id="11978"/>
    <lineage>
        <taxon>Viruses</taxon>
        <taxon>Riboviria</taxon>
        <taxon>Orthornavirae</taxon>
        <taxon>Pisuviricota</taxon>
        <taxon>Pisoniviricetes</taxon>
        <taxon>Picornavirales</taxon>
        <taxon>Caliciviridae</taxon>
        <taxon>Vesivirus</taxon>
        <taxon>Vesivirus felis</taxon>
    </lineage>
</organism>
<evidence type="ECO:0000256" key="7">
    <source>
        <dbReference type="ARBA" id="ARBA00023200"/>
    </source>
</evidence>
<evidence type="ECO:0000256" key="3">
    <source>
        <dbReference type="ARBA" id="ARBA00008633"/>
    </source>
</evidence>
<dbReference type="Proteomes" id="UP000136535">
    <property type="component" value="Genome"/>
</dbReference>
<evidence type="ECO:0000259" key="9">
    <source>
        <dbReference type="Pfam" id="PF00915"/>
    </source>
</evidence>
<dbReference type="GO" id="GO:0039617">
    <property type="term" value="C:T=3 icosahedral viral capsid"/>
    <property type="evidence" value="ECO:0007669"/>
    <property type="project" value="UniProtKB-KW"/>
</dbReference>
<keyword evidence="6" id="KW-1142">T=3 icosahedral capsid protein</keyword>
<dbReference type="InterPro" id="IPR004005">
    <property type="entry name" value="Calicivirus_coat"/>
</dbReference>
<dbReference type="InterPro" id="IPR033703">
    <property type="entry name" value="Rhv-like"/>
</dbReference>
<accession>T1RSL7</accession>
<evidence type="ECO:0000256" key="4">
    <source>
        <dbReference type="ARBA" id="ARBA00018984"/>
    </source>
</evidence>
<dbReference type="Gene3D" id="2.60.120.20">
    <property type="match status" value="1"/>
</dbReference>
<reference evidence="10 11" key="1">
    <citation type="journal article" date="2014" name="Virus Genes">
        <title>Genetic characterization of feline calicivirus strains associated with varying disease manifestations during an outbreak season in Missouri (1995-1996).</title>
        <authorList>
            <person name="Prikhodko V.G."/>
            <person name="Sandoval-Jaime C."/>
            <person name="Abente E.J."/>
            <person name="Bok K."/>
            <person name="Parra G.I."/>
            <person name="Rogozin I.B."/>
            <person name="Ostlund E.N."/>
            <person name="Green K.Y."/>
            <person name="Sosnovtsev S.V."/>
        </authorList>
    </citation>
    <scope>NUCLEOTIDE SEQUENCE [LARGE SCALE GENOMIC DNA]</scope>
    <source>
        <strain evidence="10">1874</strain>
    </source>
</reference>
<dbReference type="SMR" id="T1RSL7"/>
<feature type="domain" description="Calicivirus coat protein" evidence="9">
    <location>
        <begin position="109"/>
        <end position="396"/>
    </location>
</feature>
<protein>
    <recommendedName>
        <fullName evidence="4">Capsid protein VP1</fullName>
    </recommendedName>
    <alternativeName>
        <fullName evidence="8">Coat protein</fullName>
    </alternativeName>
</protein>
<keyword evidence="6" id="KW-0167">Capsid protein</keyword>
<proteinExistence type="inferred from homology"/>
<evidence type="ECO:0000313" key="10">
    <source>
        <dbReference type="EMBL" id="AGO14332.1"/>
    </source>
</evidence>
<sequence length="668" mass="73535">MCSTCANVLKYYNWDPHFKLVINPNKFLPIGFCDNPLMCCYPELLPEFGTVWDCDQSPLQIYLESILGDDEWSSTYEAIDPVVPPMHWDKAGKIFQPHPGVLMHYIIGEVAKAWDPNLPLFRLEADDGSITTPEQGTVVGGVIAEPSSQMSTAADMASGKSVDSEWEAFFSFHTSVNWSTSETQGKILFKQSLGPLLNPYLEHLSKLYVAWSGSVEVRFSISGSGVFGGKLAAIVVPPGVDPIQSTSMLQYPHVLFDARQVEPVIFTIPDLRSTLYHLMSDTDTTSLVVMVYNDLINPYANDSNSSGCIVTVETKPGSDFKFHLLKPPGSVLTHGSVPSDLIPRTSSLWIGNRFWTDITDFVIRPFVFQANRHFDFNQETAGWSTPRFRPITVTISEKDGAKLGIGVATDFIVPGIPDGWPDTTIGERLVPVGDYAITNSAGIDITTASQYDTAGVIKNNTNFRGMYICGSLQRAWGDKKISNTAFITTATVNRNDLIPSNVIDQTKIAIFQDNHVGVDVQTSDDTLALLGYTGIGEEAIGADRERVVRISTLPETGARGGNHPIFYKNSIKLGYVVRSIDVFNSQILHTSRQLSLNNYLLPPDSFAVYRIIDSNGSWFDIGIDTDGFSFVGVSNIGKLEFPLTASYMGIQLAKIRLASNIRSTMIKL</sequence>
<dbReference type="SUPFAM" id="SSF88633">
    <property type="entry name" value="Positive stranded ssRNA viruses"/>
    <property type="match status" value="1"/>
</dbReference>
<keyword evidence="7" id="KW-1035">Host cytoplasm</keyword>
<evidence type="ECO:0000256" key="8">
    <source>
        <dbReference type="ARBA" id="ARBA00031336"/>
    </source>
</evidence>
<comment type="subcellular location">
    <subcellularLocation>
        <location evidence="1">Host cytoplasm</location>
    </subcellularLocation>
    <subcellularLocation>
        <location evidence="2">Virion</location>
    </subcellularLocation>
</comment>